<keyword evidence="3 7" id="KW-0812">Transmembrane</keyword>
<feature type="transmembrane region" description="Helical" evidence="7">
    <location>
        <begin position="288"/>
        <end position="313"/>
    </location>
</feature>
<evidence type="ECO:0000313" key="10">
    <source>
        <dbReference type="EMBL" id="MDX8147499.1"/>
    </source>
</evidence>
<dbReference type="RefSeq" id="WP_319979550.1">
    <property type="nucleotide sequence ID" value="NZ_JAXAVU010000014.1"/>
</dbReference>
<feature type="transmembrane region" description="Helical" evidence="7">
    <location>
        <begin position="634"/>
        <end position="663"/>
    </location>
</feature>
<feature type="transmembrane region" description="Helical" evidence="7">
    <location>
        <begin position="238"/>
        <end position="267"/>
    </location>
</feature>
<feature type="domain" description="ABC3 transporter permease C-terminal" evidence="8">
    <location>
        <begin position="244"/>
        <end position="362"/>
    </location>
</feature>
<feature type="transmembrane region" description="Helical" evidence="7">
    <location>
        <begin position="20"/>
        <end position="40"/>
    </location>
</feature>
<evidence type="ECO:0000256" key="3">
    <source>
        <dbReference type="ARBA" id="ARBA00022692"/>
    </source>
</evidence>
<evidence type="ECO:0000259" key="8">
    <source>
        <dbReference type="Pfam" id="PF02687"/>
    </source>
</evidence>
<dbReference type="InterPro" id="IPR050250">
    <property type="entry name" value="Macrolide_Exporter_MacB"/>
</dbReference>
<keyword evidence="11" id="KW-1185">Reference proteome</keyword>
<dbReference type="InterPro" id="IPR003838">
    <property type="entry name" value="ABC3_permease_C"/>
</dbReference>
<evidence type="ECO:0000259" key="9">
    <source>
        <dbReference type="Pfam" id="PF12704"/>
    </source>
</evidence>
<dbReference type="InterPro" id="IPR025857">
    <property type="entry name" value="MacB_PCD"/>
</dbReference>
<evidence type="ECO:0000313" key="11">
    <source>
        <dbReference type="Proteomes" id="UP001285352"/>
    </source>
</evidence>
<feature type="transmembrane region" description="Helical" evidence="7">
    <location>
        <begin position="734"/>
        <end position="756"/>
    </location>
</feature>
<evidence type="ECO:0000256" key="7">
    <source>
        <dbReference type="SAM" id="Phobius"/>
    </source>
</evidence>
<dbReference type="Pfam" id="PF02687">
    <property type="entry name" value="FtsX"/>
    <property type="match status" value="2"/>
</dbReference>
<evidence type="ECO:0000256" key="6">
    <source>
        <dbReference type="ARBA" id="ARBA00038076"/>
    </source>
</evidence>
<comment type="subcellular location">
    <subcellularLocation>
        <location evidence="1">Cell membrane</location>
        <topology evidence="1">Multi-pass membrane protein</topology>
    </subcellularLocation>
</comment>
<reference evidence="10 11" key="1">
    <citation type="submission" date="2023-11" db="EMBL/GenBank/DDBJ databases">
        <title>Lentzea sokolovensis, sp. nov., Lentzea kristufkii, sp. nov., and Lentzea miocenensis, sp. nov., rare actinobacteria from Sokolov Coal Basin, Miocene lacustrine sediment, Czech Republic.</title>
        <authorList>
            <person name="Lara A."/>
            <person name="Kotroba L."/>
            <person name="Nouioui I."/>
            <person name="Neumann-Schaal M."/>
            <person name="Mast Y."/>
            <person name="Chronakova A."/>
        </authorList>
    </citation>
    <scope>NUCLEOTIDE SEQUENCE [LARGE SCALE GENOMIC DNA]</scope>
    <source>
        <strain evidence="10 11">BCCO 10_0061</strain>
    </source>
</reference>
<reference evidence="10 11" key="2">
    <citation type="submission" date="2023-11" db="EMBL/GenBank/DDBJ databases">
        <authorList>
            <person name="Lara A.C."/>
            <person name="Chronakova A."/>
        </authorList>
    </citation>
    <scope>NUCLEOTIDE SEQUENCE [LARGE SCALE GENOMIC DNA]</scope>
    <source>
        <strain evidence="10 11">BCCO 10_0061</strain>
    </source>
</reference>
<feature type="transmembrane region" description="Helical" evidence="7">
    <location>
        <begin position="684"/>
        <end position="714"/>
    </location>
</feature>
<dbReference type="Pfam" id="PF12704">
    <property type="entry name" value="MacB_PCD"/>
    <property type="match status" value="1"/>
</dbReference>
<keyword evidence="5 7" id="KW-0472">Membrane</keyword>
<gene>
    <name evidence="10" type="ORF">SK854_35685</name>
</gene>
<evidence type="ECO:0000256" key="5">
    <source>
        <dbReference type="ARBA" id="ARBA00023136"/>
    </source>
</evidence>
<accession>A0ABU4V8G0</accession>
<dbReference type="EMBL" id="JAXAVU010000014">
    <property type="protein sequence ID" value="MDX8147499.1"/>
    <property type="molecule type" value="Genomic_DNA"/>
</dbReference>
<proteinExistence type="inferred from homology"/>
<protein>
    <submittedName>
        <fullName evidence="10">FtsX-like permease family protein</fullName>
    </submittedName>
</protein>
<feature type="transmembrane region" description="Helical" evidence="7">
    <location>
        <begin position="410"/>
        <end position="435"/>
    </location>
</feature>
<evidence type="ECO:0000256" key="2">
    <source>
        <dbReference type="ARBA" id="ARBA00022475"/>
    </source>
</evidence>
<keyword evidence="2" id="KW-1003">Cell membrane</keyword>
<feature type="transmembrane region" description="Helical" evidence="7">
    <location>
        <begin position="333"/>
        <end position="356"/>
    </location>
</feature>
<evidence type="ECO:0000256" key="4">
    <source>
        <dbReference type="ARBA" id="ARBA00022989"/>
    </source>
</evidence>
<comment type="similarity">
    <text evidence="6">Belongs to the ABC-4 integral membrane protein family.</text>
</comment>
<dbReference type="Proteomes" id="UP001285352">
    <property type="component" value="Unassembled WGS sequence"/>
</dbReference>
<feature type="domain" description="MacB-like periplasmic core" evidence="9">
    <location>
        <begin position="408"/>
        <end position="615"/>
    </location>
</feature>
<keyword evidence="4 7" id="KW-1133">Transmembrane helix</keyword>
<name>A0ABU4V8G0_9PSEU</name>
<sequence>MSAVWSASWAAVRRRKLQTIVIGVVVCAASATLVMALGLLDASAAPFDRAFATQRGAHLAAAFDPAKVTEAQLKQAAGQTVSAGPFQQATVDTSTGEVFLGALTVVGRADPGGQVDRVSVWRGRWATNAGEIVLNRTPGSVGRMDVGFELRLPGRPVLKVVGFAHSVTGSADAWVTPEQIAALRPNALQMLYRFAQAGTAAQVEAGQAAVTAGLPEGALLGTLSHLTVKDKATSELGVFIPFLMIFGILGLAVAVLIVANVVSGAVVAGLRHIGMLKAIGFTPNQVMAVYLVMVSIPAFAGCALGTVAGNLVAKPIVQDAVEGFGVDELSFAPWVNIVAALGMPLLVASAALVPALRARRLPAARAISAGITAHTGRALRVQRWLGGTRLPRSISLGLGMPFARTGRSALTLASVVLGVMTVTLAAGVTMSMTAYNDAVRPHFTDRVELMAGSPPGMPGVRPEGVEAPAATLSDAEDESMLRSLPGTTAVLASTQLDAEVAGGTQKATILFYRGDTATLGPRVLTGHWPDGPGQVVVPSRFLNQRGLAVGDTITVQARGNRTQMKIVGVVLTNNADEIFADWSTVDLLEPGARADTYLVQMAPGTDRATYTAAVKAGDSGLRVLPPRDGTSSTAVIIIGAALVLTLVLGAVAALGVFNTVVLNARERRRDLGMLKSIGMTPRQVTVLLVTSMGALGVLGGLIGVPVGIGVHQLVVPAMAHAGQADAVDILMNVYHAPLLALLALTGVVIAVLGAVVPARGAARLSIATVLHNE</sequence>
<dbReference type="PANTHER" id="PTHR30572:SF4">
    <property type="entry name" value="ABC TRANSPORTER PERMEASE YTRF"/>
    <property type="match status" value="1"/>
</dbReference>
<evidence type="ECO:0000256" key="1">
    <source>
        <dbReference type="ARBA" id="ARBA00004651"/>
    </source>
</evidence>
<organism evidence="10 11">
    <name type="scientific">Lentzea sokolovensis</name>
    <dbReference type="NCBI Taxonomy" id="3095429"/>
    <lineage>
        <taxon>Bacteria</taxon>
        <taxon>Bacillati</taxon>
        <taxon>Actinomycetota</taxon>
        <taxon>Actinomycetes</taxon>
        <taxon>Pseudonocardiales</taxon>
        <taxon>Pseudonocardiaceae</taxon>
        <taxon>Lentzea</taxon>
    </lineage>
</organism>
<dbReference type="PANTHER" id="PTHR30572">
    <property type="entry name" value="MEMBRANE COMPONENT OF TRANSPORTER-RELATED"/>
    <property type="match status" value="1"/>
</dbReference>
<comment type="caution">
    <text evidence="10">The sequence shown here is derived from an EMBL/GenBank/DDBJ whole genome shotgun (WGS) entry which is preliminary data.</text>
</comment>
<feature type="domain" description="ABC3 transporter permease C-terminal" evidence="8">
    <location>
        <begin position="643"/>
        <end position="765"/>
    </location>
</feature>